<comment type="subcellular location">
    <subcellularLocation>
        <location evidence="1">Endoplasmic reticulum membrane</location>
        <topology evidence="1">Peripheral membrane protein</topology>
        <orientation evidence="1">Cytoplasmic side</orientation>
    </subcellularLocation>
</comment>
<keyword evidence="7" id="KW-0472">Membrane</keyword>
<evidence type="ECO:0000256" key="8">
    <source>
        <dbReference type="ARBA" id="ARBA00023170"/>
    </source>
</evidence>
<keyword evidence="8 13" id="KW-0675">Receptor</keyword>
<dbReference type="InterPro" id="IPR007222">
    <property type="entry name" value="Sig_recog_particle_rcpt_asu_N"/>
</dbReference>
<dbReference type="FunFam" id="1.20.120.140:FF:000009">
    <property type="entry name" value="Signal sequence receptor alpha subunit"/>
    <property type="match status" value="1"/>
</dbReference>
<feature type="region of interest" description="Disordered" evidence="11">
    <location>
        <begin position="129"/>
        <end position="301"/>
    </location>
</feature>
<evidence type="ECO:0000256" key="4">
    <source>
        <dbReference type="ARBA" id="ARBA00022741"/>
    </source>
</evidence>
<dbReference type="InterPro" id="IPR011012">
    <property type="entry name" value="Longin-like_dom_sf"/>
</dbReference>
<accession>A0A0N0NJF7</accession>
<dbReference type="AlphaFoldDB" id="A0A0N0NJF7"/>
<dbReference type="GeneID" id="28738215"/>
<dbReference type="Gene3D" id="1.20.120.140">
    <property type="entry name" value="Signal recognition particle SRP54, nucleotide-binding domain"/>
    <property type="match status" value="1"/>
</dbReference>
<evidence type="ECO:0000256" key="3">
    <source>
        <dbReference type="ARBA" id="ARBA00011870"/>
    </source>
</evidence>
<proteinExistence type="inferred from homology"/>
<dbReference type="SUPFAM" id="SSF52540">
    <property type="entry name" value="P-loop containing nucleoside triphosphate hydrolases"/>
    <property type="match status" value="1"/>
</dbReference>
<comment type="subunit">
    <text evidence="3">Heterodimer of an alpha and a beta chain.</text>
</comment>
<dbReference type="GO" id="GO:0003924">
    <property type="term" value="F:GTPase activity"/>
    <property type="evidence" value="ECO:0007669"/>
    <property type="project" value="InterPro"/>
</dbReference>
<dbReference type="GO" id="GO:0005525">
    <property type="term" value="F:GTP binding"/>
    <property type="evidence" value="ECO:0007669"/>
    <property type="project" value="UniProtKB-KW"/>
</dbReference>
<evidence type="ECO:0000256" key="10">
    <source>
        <dbReference type="ARBA" id="ARBA00081194"/>
    </source>
</evidence>
<evidence type="ECO:0000256" key="6">
    <source>
        <dbReference type="ARBA" id="ARBA00023134"/>
    </source>
</evidence>
<dbReference type="RefSeq" id="XP_017996894.1">
    <property type="nucleotide sequence ID" value="XM_018146335.1"/>
</dbReference>
<dbReference type="Gene3D" id="3.40.50.300">
    <property type="entry name" value="P-loop containing nucleotide triphosphate hydrolases"/>
    <property type="match status" value="1"/>
</dbReference>
<dbReference type="InterPro" id="IPR042101">
    <property type="entry name" value="SRP54_N_sf"/>
</dbReference>
<dbReference type="EMBL" id="LFJN01000027">
    <property type="protein sequence ID" value="KPI36931.1"/>
    <property type="molecule type" value="Genomic_DNA"/>
</dbReference>
<dbReference type="Proteomes" id="UP000038010">
    <property type="component" value="Unassembled WGS sequence"/>
</dbReference>
<dbReference type="InterPro" id="IPR000897">
    <property type="entry name" value="SRP54_GTPase_dom"/>
</dbReference>
<dbReference type="SUPFAM" id="SSF47364">
    <property type="entry name" value="Domain of the SRP/SRP receptor G-proteins"/>
    <property type="match status" value="1"/>
</dbReference>
<keyword evidence="6" id="KW-0342">GTP-binding</keyword>
<dbReference type="FunFam" id="3.40.50.300:FF:000566">
    <property type="entry name" value="Signal recognition particle receptor subunit alpha"/>
    <property type="match status" value="1"/>
</dbReference>
<feature type="compositionally biased region" description="Basic and acidic residues" evidence="11">
    <location>
        <begin position="142"/>
        <end position="153"/>
    </location>
</feature>
<dbReference type="GO" id="GO:0005785">
    <property type="term" value="C:signal recognition particle receptor complex"/>
    <property type="evidence" value="ECO:0007669"/>
    <property type="project" value="InterPro"/>
</dbReference>
<dbReference type="CDD" id="cd14826">
    <property type="entry name" value="SR_alpha_SRX"/>
    <property type="match status" value="1"/>
</dbReference>
<keyword evidence="5" id="KW-0256">Endoplasmic reticulum</keyword>
<evidence type="ECO:0000256" key="11">
    <source>
        <dbReference type="SAM" id="MobiDB-lite"/>
    </source>
</evidence>
<evidence type="ECO:0000313" key="14">
    <source>
        <dbReference type="Proteomes" id="UP000038010"/>
    </source>
</evidence>
<dbReference type="OrthoDB" id="1727884at2759"/>
<gene>
    <name evidence="13" type="ORF">AB675_6071</name>
</gene>
<dbReference type="InterPro" id="IPR036225">
    <property type="entry name" value="SRP/SRP_N"/>
</dbReference>
<dbReference type="SMART" id="SM00382">
    <property type="entry name" value="AAA"/>
    <property type="match status" value="1"/>
</dbReference>
<evidence type="ECO:0000256" key="2">
    <source>
        <dbReference type="ARBA" id="ARBA00008531"/>
    </source>
</evidence>
<dbReference type="Pfam" id="PF00448">
    <property type="entry name" value="SRP54"/>
    <property type="match status" value="1"/>
</dbReference>
<organism evidence="13 14">
    <name type="scientific">Cyphellophora attinorum</name>
    <dbReference type="NCBI Taxonomy" id="1664694"/>
    <lineage>
        <taxon>Eukaryota</taxon>
        <taxon>Fungi</taxon>
        <taxon>Dikarya</taxon>
        <taxon>Ascomycota</taxon>
        <taxon>Pezizomycotina</taxon>
        <taxon>Eurotiomycetes</taxon>
        <taxon>Chaetothyriomycetidae</taxon>
        <taxon>Chaetothyriales</taxon>
        <taxon>Cyphellophoraceae</taxon>
        <taxon>Cyphellophora</taxon>
    </lineage>
</organism>
<dbReference type="VEuPathDB" id="FungiDB:AB675_6071"/>
<dbReference type="Gene3D" id="3.30.450.60">
    <property type="match status" value="1"/>
</dbReference>
<sequence length="657" mass="71010">MLDAFEVITTSGVVLWSRQGSSAGAGQAVNSLINDIFIAGPFRPSKDAASNAAYKHDKYTLRYALVQDLGLMFVAVYQSILHLTWVDQLLNDIQAIFVTVYKDQLQKPNATVLKYDFDSLYDKQLQRLDQSTSGAASAEPPRASELEDKRSSPEESDNGGPPPPSQPGLLRVQSRTAAAPGEISETETPVETPDTSRPTTPLPPHLLAEKQRPGSRGSRRARKAANAANAPQSNNTSGDEAKRPATPRTKSKKGRVWGPDGMAGEDDGDATNLDYSVHAENDLEGTKSPPPEAIDQQSWGKKTKDGHFVLKDIDDEIDEILRKADQEKSDAAQNGASSRISAISGYFRNIVGGKTMSKEELDKPLRAMEEHLMKKNVARDAALRLGQGVQSEMVGKKTGAFESVDTALRPALENSLRKIMTPRSSLDLLQQIDAITKPSSSQVKPRPFVITILGVNGVGKSTNLAKLCYFLLQNNYKVMIAAGDTFRAGAVEQLKVHVRNLKELTAREQLGGVDIYEKGYGKDAANVAKDAIAFAASNGYDVVLVDTAGRAHTNIQLMSALEKLIDLSKPDLILQVAEALVGNDSVGQAQNFTKALGKGRKLDGFIVSKMDTVDDSCGTLVSLVHATGVPVHFIGVGQHYGDLRTLSVPWAVNLLMK</sequence>
<dbReference type="InterPro" id="IPR003593">
    <property type="entry name" value="AAA+_ATPase"/>
</dbReference>
<dbReference type="Pfam" id="PF04086">
    <property type="entry name" value="SRP-alpha_N"/>
    <property type="match status" value="1"/>
</dbReference>
<dbReference type="STRING" id="1664694.A0A0N0NJF7"/>
<name>A0A0N0NJF7_9EURO</name>
<evidence type="ECO:0000256" key="1">
    <source>
        <dbReference type="ARBA" id="ARBA00004397"/>
    </source>
</evidence>
<evidence type="ECO:0000313" key="13">
    <source>
        <dbReference type="EMBL" id="KPI36931.1"/>
    </source>
</evidence>
<dbReference type="SUPFAM" id="SSF64356">
    <property type="entry name" value="SNARE-like"/>
    <property type="match status" value="1"/>
</dbReference>
<protein>
    <recommendedName>
        <fullName evidence="9">Signal recognition particle receptor subunit alpha homolog</fullName>
    </recommendedName>
    <alternativeName>
        <fullName evidence="10">Docking protein alpha</fullName>
    </alternativeName>
</protein>
<feature type="domain" description="SRP54-type proteins GTP-binding" evidence="12">
    <location>
        <begin position="630"/>
        <end position="643"/>
    </location>
</feature>
<evidence type="ECO:0000259" key="12">
    <source>
        <dbReference type="PROSITE" id="PS00300"/>
    </source>
</evidence>
<dbReference type="Pfam" id="PF02881">
    <property type="entry name" value="SRP54_N"/>
    <property type="match status" value="1"/>
</dbReference>
<dbReference type="PROSITE" id="PS00300">
    <property type="entry name" value="SRP54"/>
    <property type="match status" value="1"/>
</dbReference>
<dbReference type="PANTHER" id="PTHR43134:SF1">
    <property type="entry name" value="SIGNAL RECOGNITION PARTICLE RECEPTOR SUBUNIT ALPHA"/>
    <property type="match status" value="1"/>
</dbReference>
<keyword evidence="4" id="KW-0547">Nucleotide-binding</keyword>
<dbReference type="SMART" id="SM00962">
    <property type="entry name" value="SRP54"/>
    <property type="match status" value="1"/>
</dbReference>
<dbReference type="GO" id="GO:0005047">
    <property type="term" value="F:signal recognition particle binding"/>
    <property type="evidence" value="ECO:0007669"/>
    <property type="project" value="InterPro"/>
</dbReference>
<feature type="compositionally biased region" description="Low complexity" evidence="11">
    <location>
        <begin position="224"/>
        <end position="237"/>
    </location>
</feature>
<dbReference type="GO" id="GO:0006886">
    <property type="term" value="P:intracellular protein transport"/>
    <property type="evidence" value="ECO:0007669"/>
    <property type="project" value="InterPro"/>
</dbReference>
<reference evidence="13 14" key="1">
    <citation type="submission" date="2015-06" db="EMBL/GenBank/DDBJ databases">
        <title>Draft genome of the ant-associated black yeast Phialophora attae CBS 131958.</title>
        <authorList>
            <person name="Moreno L.F."/>
            <person name="Stielow B.J."/>
            <person name="de Hoog S."/>
            <person name="Vicente V.A."/>
            <person name="Weiss V.A."/>
            <person name="de Vries M."/>
            <person name="Cruz L.M."/>
            <person name="Souza E.M."/>
        </authorList>
    </citation>
    <scope>NUCLEOTIDE SEQUENCE [LARGE SCALE GENOMIC DNA]</scope>
    <source>
        <strain evidence="13 14">CBS 131958</strain>
    </source>
</reference>
<evidence type="ECO:0000256" key="7">
    <source>
        <dbReference type="ARBA" id="ARBA00023136"/>
    </source>
</evidence>
<dbReference type="PANTHER" id="PTHR43134">
    <property type="entry name" value="SIGNAL RECOGNITION PARTICLE RECEPTOR SUBUNIT ALPHA"/>
    <property type="match status" value="1"/>
</dbReference>
<feature type="compositionally biased region" description="Polar residues" evidence="11">
    <location>
        <begin position="186"/>
        <end position="199"/>
    </location>
</feature>
<dbReference type="InterPro" id="IPR027417">
    <property type="entry name" value="P-loop_NTPase"/>
</dbReference>
<comment type="caution">
    <text evidence="13">The sequence shown here is derived from an EMBL/GenBank/DDBJ whole genome shotgun (WGS) entry which is preliminary data.</text>
</comment>
<evidence type="ECO:0000256" key="5">
    <source>
        <dbReference type="ARBA" id="ARBA00022824"/>
    </source>
</evidence>
<comment type="similarity">
    <text evidence="2">Belongs to the GTP-binding SRP family.</text>
</comment>
<dbReference type="GO" id="GO:0006614">
    <property type="term" value="P:SRP-dependent cotranslational protein targeting to membrane"/>
    <property type="evidence" value="ECO:0007669"/>
    <property type="project" value="InterPro"/>
</dbReference>
<evidence type="ECO:0000256" key="9">
    <source>
        <dbReference type="ARBA" id="ARBA00071429"/>
    </source>
</evidence>
<dbReference type="InterPro" id="IPR013822">
    <property type="entry name" value="Signal_recog_particl_SRP54_hlx"/>
</dbReference>
<keyword evidence="14" id="KW-1185">Reference proteome</keyword>